<feature type="region of interest" description="Disordered" evidence="5">
    <location>
        <begin position="56"/>
        <end position="237"/>
    </location>
</feature>
<dbReference type="GO" id="GO:0005737">
    <property type="term" value="C:cytoplasm"/>
    <property type="evidence" value="ECO:0007669"/>
    <property type="project" value="UniProtKB-SubCell"/>
</dbReference>
<comment type="similarity">
    <text evidence="2">Belongs to the MLF family.</text>
</comment>
<feature type="region of interest" description="Disordered" evidence="5">
    <location>
        <begin position="305"/>
        <end position="359"/>
    </location>
</feature>
<dbReference type="Pfam" id="PF10248">
    <property type="entry name" value="Mlf1IP"/>
    <property type="match status" value="1"/>
</dbReference>
<dbReference type="PANTHER" id="PTHR13105">
    <property type="entry name" value="MYELOID LEUKEMIA FACTOR"/>
    <property type="match status" value="1"/>
</dbReference>
<feature type="compositionally biased region" description="Polar residues" evidence="5">
    <location>
        <begin position="342"/>
        <end position="351"/>
    </location>
</feature>
<feature type="compositionally biased region" description="Polar residues" evidence="5">
    <location>
        <begin position="157"/>
        <end position="185"/>
    </location>
</feature>
<evidence type="ECO:0000256" key="1">
    <source>
        <dbReference type="ARBA" id="ARBA00004496"/>
    </source>
</evidence>
<evidence type="ECO:0000256" key="3">
    <source>
        <dbReference type="ARBA" id="ARBA00022490"/>
    </source>
</evidence>
<evidence type="ECO:0000313" key="6">
    <source>
        <dbReference type="RefSeq" id="XP_016498112.1"/>
    </source>
</evidence>
<gene>
    <name evidence="6" type="primary">LOC107816882</name>
</gene>
<feature type="compositionally biased region" description="Acidic residues" evidence="5">
    <location>
        <begin position="109"/>
        <end position="119"/>
    </location>
</feature>
<evidence type="ECO:0000256" key="5">
    <source>
        <dbReference type="SAM" id="MobiDB-lite"/>
    </source>
</evidence>
<dbReference type="RefSeq" id="XP_016498112.1">
    <property type="nucleotide sequence ID" value="XM_016642626.1"/>
</dbReference>
<dbReference type="OMA" id="YNAMQSQ"/>
<feature type="compositionally biased region" description="Low complexity" evidence="5">
    <location>
        <begin position="67"/>
        <end position="76"/>
    </location>
</feature>
<organism evidence="6">
    <name type="scientific">Nicotiana tabacum</name>
    <name type="common">Common tobacco</name>
    <dbReference type="NCBI Taxonomy" id="4097"/>
    <lineage>
        <taxon>Eukaryota</taxon>
        <taxon>Viridiplantae</taxon>
        <taxon>Streptophyta</taxon>
        <taxon>Embryophyta</taxon>
        <taxon>Tracheophyta</taxon>
        <taxon>Spermatophyta</taxon>
        <taxon>Magnoliopsida</taxon>
        <taxon>eudicotyledons</taxon>
        <taxon>Gunneridae</taxon>
        <taxon>Pentapetalae</taxon>
        <taxon>asterids</taxon>
        <taxon>lamiids</taxon>
        <taxon>Solanales</taxon>
        <taxon>Solanaceae</taxon>
        <taxon>Nicotianoideae</taxon>
        <taxon>Nicotianeae</taxon>
        <taxon>Nicotiana</taxon>
    </lineage>
</organism>
<accession>A0A1S4CA35</accession>
<dbReference type="AlphaFoldDB" id="A0A1S4CA35"/>
<sequence>MQGGRDPFSNFGGPFGSFSGFGGFGGQRSLVSSFFGGRDPFDDPFFTRPFGGIFESSPFGPSGGPFMGSQSSPFGSIGDPFMDSHMTGFIEQQPPAPYQQPRSRGPVIEELDSDDENEEKEIAKEKKQSTRKHARASTEPSVEYPDDEARERKSKQMVFQNDIQRINNEQQPQVRSFSFQSSTVSYGGANGTYYTSSKTRRTGSDGLTFEESKEANSATGRASHKVSRGIQNKGHSVLRKLDSDGRVDTMQTLHNLNENELAGFEQAWKGKARNKLPGLYGGLNIQGSGSTARNGAYKGGWALPSTERSHHSGNFGPEVENAAGPSHPMHSRKLKTDAGNVIGSSRVTAGSNLEKAKKR</sequence>
<evidence type="ECO:0000256" key="2">
    <source>
        <dbReference type="ARBA" id="ARBA00008332"/>
    </source>
</evidence>
<comment type="subcellular location">
    <subcellularLocation>
        <location evidence="1">Cytoplasm</location>
    </subcellularLocation>
</comment>
<name>A0A1S4CA35_TOBAC</name>
<reference evidence="6" key="1">
    <citation type="submission" date="2025-08" db="UniProtKB">
        <authorList>
            <consortium name="RefSeq"/>
        </authorList>
    </citation>
    <scope>IDENTIFICATION</scope>
</reference>
<protein>
    <submittedName>
        <fullName evidence="6">Uncharacterized protein isoform X2</fullName>
    </submittedName>
</protein>
<dbReference type="InterPro" id="IPR019376">
    <property type="entry name" value="Myeloid_leukemia_factor"/>
</dbReference>
<proteinExistence type="inferred from homology"/>
<keyword evidence="3" id="KW-0963">Cytoplasm</keyword>
<dbReference type="OrthoDB" id="8707547at2759"/>
<keyword evidence="4" id="KW-0597">Phosphoprotein</keyword>
<evidence type="ECO:0000256" key="4">
    <source>
        <dbReference type="ARBA" id="ARBA00022553"/>
    </source>
</evidence>